<dbReference type="EMBL" id="CAWUHC010000102">
    <property type="protein sequence ID" value="CAK7232237.1"/>
    <property type="molecule type" value="Genomic_DNA"/>
</dbReference>
<comment type="caution">
    <text evidence="2">The sequence shown here is derived from an EMBL/GenBank/DDBJ whole genome shotgun (WGS) entry which is preliminary data.</text>
</comment>
<feature type="compositionally biased region" description="Basic and acidic residues" evidence="1">
    <location>
        <begin position="375"/>
        <end position="386"/>
    </location>
</feature>
<accession>A0ABP0CJF8</accession>
<evidence type="ECO:0000313" key="3">
    <source>
        <dbReference type="Proteomes" id="UP001642406"/>
    </source>
</evidence>
<feature type="compositionally biased region" description="Low complexity" evidence="1">
    <location>
        <begin position="221"/>
        <end position="288"/>
    </location>
</feature>
<evidence type="ECO:0000256" key="1">
    <source>
        <dbReference type="SAM" id="MobiDB-lite"/>
    </source>
</evidence>
<feature type="compositionally biased region" description="Polar residues" evidence="1">
    <location>
        <begin position="202"/>
        <end position="215"/>
    </location>
</feature>
<feature type="compositionally biased region" description="Low complexity" evidence="1">
    <location>
        <begin position="329"/>
        <end position="359"/>
    </location>
</feature>
<organism evidence="2 3">
    <name type="scientific">Sporothrix bragantina</name>
    <dbReference type="NCBI Taxonomy" id="671064"/>
    <lineage>
        <taxon>Eukaryota</taxon>
        <taxon>Fungi</taxon>
        <taxon>Dikarya</taxon>
        <taxon>Ascomycota</taxon>
        <taxon>Pezizomycotina</taxon>
        <taxon>Sordariomycetes</taxon>
        <taxon>Sordariomycetidae</taxon>
        <taxon>Ophiostomatales</taxon>
        <taxon>Ophiostomataceae</taxon>
        <taxon>Sporothrix</taxon>
    </lineage>
</organism>
<evidence type="ECO:0000313" key="2">
    <source>
        <dbReference type="EMBL" id="CAK7232237.1"/>
    </source>
</evidence>
<evidence type="ECO:0008006" key="4">
    <source>
        <dbReference type="Google" id="ProtNLM"/>
    </source>
</evidence>
<name>A0ABP0CJF8_9PEZI</name>
<proteinExistence type="predicted"/>
<gene>
    <name evidence="2" type="ORF">SBRCBS47491_008199</name>
</gene>
<feature type="region of interest" description="Disordered" evidence="1">
    <location>
        <begin position="1"/>
        <end position="409"/>
    </location>
</feature>
<feature type="compositionally biased region" description="Basic and acidic residues" evidence="1">
    <location>
        <begin position="1"/>
        <end position="14"/>
    </location>
</feature>
<feature type="compositionally biased region" description="Basic and acidic residues" evidence="1">
    <location>
        <begin position="176"/>
        <end position="188"/>
    </location>
</feature>
<sequence>MEPVPETERMEEFRSSPLPFMRLQSSSSSSSFTLASPTPLPPRSSSADFDGNLRKPPNLRRSTEPPSPSSPSWTTSPSILPYRPRTASPLSGLHMRSRSTASVGNLYPPAMGRTRSMPGVNGAGHWQFFHDPRTSSPTLGTSNSGGGRRSPAPTVRIPKKSLVEDVFPSSPTRVSVIHDSDRPVHERSSSPNLGIHLPSIPSGGTLNASITSQPLARTRRPSSPYRRLSSTGSGPSTSPAPTPYTASAPSLSTATSSSSVTSIASIASTTSTTSSASSTSTNTPLATPIAVSPPMDFVMPTASVTITPPTSTASSPLYRPSDTLLSAPSYSSLGGLSTSSASVPSTPTSTRSRSPSISSLETIPDSPDAEEAALEAERMAQLKADADAVDNNADGKGGRSSLDVPTRGRTLAYGSRDKRKRWSVCGAERRGDLDLETIWED</sequence>
<feature type="compositionally biased region" description="Low complexity" evidence="1">
    <location>
        <begin position="300"/>
        <end position="316"/>
    </location>
</feature>
<reference evidence="2 3" key="1">
    <citation type="submission" date="2024-01" db="EMBL/GenBank/DDBJ databases">
        <authorList>
            <person name="Allen C."/>
            <person name="Tagirdzhanova G."/>
        </authorList>
    </citation>
    <scope>NUCLEOTIDE SEQUENCE [LARGE SCALE GENOMIC DNA]</scope>
</reference>
<protein>
    <recommendedName>
        <fullName evidence="4">Basic proline-rich protein</fullName>
    </recommendedName>
</protein>
<dbReference type="Proteomes" id="UP001642406">
    <property type="component" value="Unassembled WGS sequence"/>
</dbReference>
<keyword evidence="3" id="KW-1185">Reference proteome</keyword>